<gene>
    <name evidence="1" type="ORF">PQU98_14515</name>
</gene>
<evidence type="ECO:0008006" key="3">
    <source>
        <dbReference type="Google" id="ProtNLM"/>
    </source>
</evidence>
<comment type="caution">
    <text evidence="1">The sequence shown here is derived from an EMBL/GenBank/DDBJ whole genome shotgun (WGS) entry which is preliminary data.</text>
</comment>
<proteinExistence type="predicted"/>
<organism evidence="1 2">
    <name type="scientific">Asticcacaulis machinosus</name>
    <dbReference type="NCBI Taxonomy" id="2984211"/>
    <lineage>
        <taxon>Bacteria</taxon>
        <taxon>Pseudomonadati</taxon>
        <taxon>Pseudomonadota</taxon>
        <taxon>Alphaproteobacteria</taxon>
        <taxon>Caulobacterales</taxon>
        <taxon>Caulobacteraceae</taxon>
        <taxon>Asticcacaulis</taxon>
    </lineage>
</organism>
<keyword evidence="2" id="KW-1185">Reference proteome</keyword>
<dbReference type="EMBL" id="JAQQKV010000003">
    <property type="protein sequence ID" value="MDC7677355.1"/>
    <property type="molecule type" value="Genomic_DNA"/>
</dbReference>
<evidence type="ECO:0000313" key="2">
    <source>
        <dbReference type="Proteomes" id="UP001218579"/>
    </source>
</evidence>
<reference evidence="1 2" key="1">
    <citation type="submission" date="2023-01" db="EMBL/GenBank/DDBJ databases">
        <title>Novel species of the genus Asticcacaulis isolated from rivers.</title>
        <authorList>
            <person name="Lu H."/>
        </authorList>
    </citation>
    <scope>NUCLEOTIDE SEQUENCE [LARGE SCALE GENOMIC DNA]</scope>
    <source>
        <strain evidence="1 2">LKC15W</strain>
    </source>
</reference>
<sequence>MFGKIIRVSLVVLSVALHGCSEQPPGPVRLGTDTVYYGYVDTGKKFGVKIGDTRQIAREKMIDSGAIFYPNSDEKQPKIKYDSDVCDEVWQKRVACGRGHTFDYYRVQKLGWDGRVFVFFKDNKVTAIYWAASLAHIDT</sequence>
<name>A0ABT5HM90_9CAUL</name>
<accession>A0ABT5HM90</accession>
<dbReference type="RefSeq" id="WP_272745677.1">
    <property type="nucleotide sequence ID" value="NZ_JAQQKV010000003.1"/>
</dbReference>
<protein>
    <recommendedName>
        <fullName evidence="3">Lipoprotein</fullName>
    </recommendedName>
</protein>
<dbReference type="Proteomes" id="UP001218579">
    <property type="component" value="Unassembled WGS sequence"/>
</dbReference>
<evidence type="ECO:0000313" key="1">
    <source>
        <dbReference type="EMBL" id="MDC7677355.1"/>
    </source>
</evidence>